<dbReference type="InterPro" id="IPR016930">
    <property type="entry name" value="UCP029644"/>
</dbReference>
<protein>
    <submittedName>
        <fullName evidence="3">FecR domain-containing protein</fullName>
    </submittedName>
</protein>
<dbReference type="Proteomes" id="UP000648257">
    <property type="component" value="Unassembled WGS sequence"/>
</dbReference>
<organism evidence="3 4">
    <name type="scientific">Undibacterium seohonense</name>
    <dbReference type="NCBI Taxonomy" id="1344950"/>
    <lineage>
        <taxon>Bacteria</taxon>
        <taxon>Pseudomonadati</taxon>
        <taxon>Pseudomonadota</taxon>
        <taxon>Betaproteobacteria</taxon>
        <taxon>Burkholderiales</taxon>
        <taxon>Oxalobacteraceae</taxon>
        <taxon>Undibacterium</taxon>
    </lineage>
</organism>
<keyword evidence="1" id="KW-0732">Signal</keyword>
<dbReference type="InterPro" id="IPR006860">
    <property type="entry name" value="FecR"/>
</dbReference>
<reference evidence="3 4" key="1">
    <citation type="submission" date="2020-08" db="EMBL/GenBank/DDBJ databases">
        <title>Novel species isolated from subtropical streams in China.</title>
        <authorList>
            <person name="Lu H."/>
        </authorList>
    </citation>
    <scope>NUCLEOTIDE SEQUENCE [LARGE SCALE GENOMIC DNA]</scope>
    <source>
        <strain evidence="3 4">KACC 16656</strain>
    </source>
</reference>
<dbReference type="InterPro" id="IPR018392">
    <property type="entry name" value="LysM"/>
</dbReference>
<comment type="caution">
    <text evidence="3">The sequence shown here is derived from an EMBL/GenBank/DDBJ whole genome shotgun (WGS) entry which is preliminary data.</text>
</comment>
<dbReference type="PANTHER" id="PTHR38731">
    <property type="entry name" value="LIPL45-RELATED LIPOPROTEIN-RELATED"/>
    <property type="match status" value="1"/>
</dbReference>
<dbReference type="InterPro" id="IPR036779">
    <property type="entry name" value="LysM_dom_sf"/>
</dbReference>
<dbReference type="Gene3D" id="2.60.120.1440">
    <property type="match status" value="1"/>
</dbReference>
<evidence type="ECO:0000256" key="1">
    <source>
        <dbReference type="SAM" id="SignalP"/>
    </source>
</evidence>
<sequence>MLHSPLSDTRTSMTFKLICSLALFLILALGQSSAAEKLKGAPGSIKIDAAGITYYAQERDTLITIAKQFTASTNNWEALGKLNQIGNDRAIPIGYGILIPVELLVEEASQATVVALAGNVKAIQAGSTETNLAVGSIVYEGNQINTEKNSFVTFALPDDSRVSVPSNSQVSLSKLRMTKYVKSPRTLIKLVQGRVESRVSPLNNNKGRFEVSSPLAIAGVRGTHFRVGVNDNGIANEVLEGGVAVGNKEKPNAIVLPAGQGNIVSSAGVGKAIDLLPAPSLLDGFQLQERPSLQFAINPVPNAISYRAQIAKDANVQNVIAENMGQDLRFKFDGISDGQYFIRITAIDKNQLEGIPSTTAFTLKARPEPPFLLHPKHKVRATNVDFKWTQSSEAKSYHLQVATDATFKQIVLDQANIDAAEFSTGALGIHQYFWRVASVIEKNGVVDQGPYSPVQSFNVLPPQSMNTFADNGENQINFSWPAEPGQSFLVQLSSDADFKKLLLSKELDQPNLTIPRPEAGTYYIRVRATDADRIIGSFSKPQKFDIVLRWTTSSGEPLNSGSGAVQPNKQ</sequence>
<dbReference type="EMBL" id="JACOFW010000002">
    <property type="protein sequence ID" value="MBC3806363.1"/>
    <property type="molecule type" value="Genomic_DNA"/>
</dbReference>
<evidence type="ECO:0000313" key="3">
    <source>
        <dbReference type="EMBL" id="MBC3806363.1"/>
    </source>
</evidence>
<gene>
    <name evidence="3" type="ORF">H8K52_03250</name>
</gene>
<dbReference type="CDD" id="cd00118">
    <property type="entry name" value="LysM"/>
    <property type="match status" value="1"/>
</dbReference>
<dbReference type="Gene3D" id="2.60.40.10">
    <property type="entry name" value="Immunoglobulins"/>
    <property type="match status" value="3"/>
</dbReference>
<dbReference type="Pfam" id="PF04773">
    <property type="entry name" value="FecR"/>
    <property type="match status" value="1"/>
</dbReference>
<proteinExistence type="predicted"/>
<feature type="signal peptide" evidence="1">
    <location>
        <begin position="1"/>
        <end position="34"/>
    </location>
</feature>
<evidence type="ECO:0000259" key="2">
    <source>
        <dbReference type="PROSITE" id="PS51782"/>
    </source>
</evidence>
<name>A0ABR6X129_9BURK</name>
<accession>A0ABR6X129</accession>
<feature type="domain" description="LysM" evidence="2">
    <location>
        <begin position="52"/>
        <end position="99"/>
    </location>
</feature>
<dbReference type="PANTHER" id="PTHR38731:SF1">
    <property type="entry name" value="FECR PROTEIN DOMAIN-CONTAINING PROTEIN"/>
    <property type="match status" value="1"/>
</dbReference>
<evidence type="ECO:0000313" key="4">
    <source>
        <dbReference type="Proteomes" id="UP000648257"/>
    </source>
</evidence>
<dbReference type="Gene3D" id="3.10.350.10">
    <property type="entry name" value="LysM domain"/>
    <property type="match status" value="1"/>
</dbReference>
<dbReference type="RefSeq" id="WP_186921381.1">
    <property type="nucleotide sequence ID" value="NZ_JACOFW010000002.1"/>
</dbReference>
<feature type="chain" id="PRO_5046775243" evidence="1">
    <location>
        <begin position="35"/>
        <end position="570"/>
    </location>
</feature>
<dbReference type="PROSITE" id="PS51782">
    <property type="entry name" value="LYSM"/>
    <property type="match status" value="1"/>
</dbReference>
<dbReference type="PIRSF" id="PIRSF029644">
    <property type="entry name" value="UCP029644"/>
    <property type="match status" value="1"/>
</dbReference>
<keyword evidence="4" id="KW-1185">Reference proteome</keyword>
<dbReference type="InterPro" id="IPR013783">
    <property type="entry name" value="Ig-like_fold"/>
</dbReference>